<dbReference type="Proteomes" id="UP000504633">
    <property type="component" value="Unplaced"/>
</dbReference>
<proteinExistence type="predicted"/>
<dbReference type="OMA" id="WFTTGVP"/>
<dbReference type="Gene3D" id="3.20.20.190">
    <property type="entry name" value="Phosphatidylinositol (PI) phosphodiesterase"/>
    <property type="match status" value="1"/>
</dbReference>
<dbReference type="CTD" id="34623"/>
<evidence type="ECO:0000313" key="4">
    <source>
        <dbReference type="Proteomes" id="UP000504633"/>
    </source>
</evidence>
<feature type="signal peptide" evidence="2">
    <location>
        <begin position="1"/>
        <end position="20"/>
    </location>
</feature>
<dbReference type="CDD" id="cd08622">
    <property type="entry name" value="PI-PLCXDc_CG14945_like"/>
    <property type="match status" value="1"/>
</dbReference>
<evidence type="ECO:0000256" key="1">
    <source>
        <dbReference type="SAM" id="MobiDB-lite"/>
    </source>
</evidence>
<name>A0A6J1M5M1_DROHY</name>
<protein>
    <submittedName>
        <fullName evidence="5">PI-PLC X domain-containing protein 1</fullName>
    </submittedName>
</protein>
<dbReference type="RefSeq" id="XP_023175337.2">
    <property type="nucleotide sequence ID" value="XM_023319569.2"/>
</dbReference>
<dbReference type="InterPro" id="IPR000909">
    <property type="entry name" value="PLipase_C_PInositol-sp_X_dom"/>
</dbReference>
<keyword evidence="4" id="KW-1185">Reference proteome</keyword>
<dbReference type="GO" id="GO:0008081">
    <property type="term" value="F:phosphoric diester hydrolase activity"/>
    <property type="evidence" value="ECO:0007669"/>
    <property type="project" value="InterPro"/>
</dbReference>
<dbReference type="PANTHER" id="PTHR13593">
    <property type="match status" value="1"/>
</dbReference>
<dbReference type="PROSITE" id="PS50007">
    <property type="entry name" value="PIPLC_X_DOMAIN"/>
    <property type="match status" value="1"/>
</dbReference>
<sequence>MRQLHLVFIWALGIWPAMWAQQLDTFRLAPQSGADVQQLKLWLTISARKRFLEVSWKHAPARDGDHVLLTVQDPHSFELRSVPTGTPLAGFERSRDSDSESEESSGSGADQVAFVPFHGYTSTPETVAKAAASPETQHWVSNGGNNEIVAAIKPSHSSQWFTTGVPFDYALSRNVTTHSDCYGYWASYIDDHGRILAKTCVRAYPRWMTNLHSGLGDLRLRDLFIPGTHDSGSYRPNFDPLLRESLVTKYALTQDDDIRGQLLHGARYLDIRVGYYRPTEEKFFIYHGITKQRPLKEVIQQVKDFVLETNEIVIFGLKEFPVGFGKNLGVHHLLVAYLREQFGDLIVHPSLTWHATLRDIWKRQQNVILAYDKSEIVQQYPELLFGGVDQRWGNVQSWTRLERHLRYVNDFDVSRFSSRPVVDMAELTPETWDVILDKHGGLRKMADNVNWRISQLYRDELGDHANIVAADFIRGTTLVDTAIEQNRKKMGH</sequence>
<dbReference type="SMART" id="SM00148">
    <property type="entry name" value="PLCXc"/>
    <property type="match status" value="1"/>
</dbReference>
<feature type="region of interest" description="Disordered" evidence="1">
    <location>
        <begin position="79"/>
        <end position="108"/>
    </location>
</feature>
<dbReference type="InterPro" id="IPR051057">
    <property type="entry name" value="PI-PLC_domain"/>
</dbReference>
<dbReference type="GeneID" id="111602498"/>
<evidence type="ECO:0000313" key="5">
    <source>
        <dbReference type="RefSeq" id="XP_023175337.2"/>
    </source>
</evidence>
<dbReference type="OrthoDB" id="1046782at2759"/>
<reference evidence="5" key="1">
    <citation type="submission" date="2025-08" db="UniProtKB">
        <authorList>
            <consortium name="RefSeq"/>
        </authorList>
    </citation>
    <scope>IDENTIFICATION</scope>
    <source>
        <strain evidence="5">15085-1641.00</strain>
        <tissue evidence="5">Whole body</tissue>
    </source>
</reference>
<evidence type="ECO:0000256" key="2">
    <source>
        <dbReference type="SAM" id="SignalP"/>
    </source>
</evidence>
<feature type="chain" id="PRO_5026866565" evidence="2">
    <location>
        <begin position="21"/>
        <end position="492"/>
    </location>
</feature>
<keyword evidence="2" id="KW-0732">Signal</keyword>
<gene>
    <name evidence="5" type="primary">LOC111602498</name>
</gene>
<organism evidence="4 5">
    <name type="scientific">Drosophila hydei</name>
    <name type="common">Fruit fly</name>
    <dbReference type="NCBI Taxonomy" id="7224"/>
    <lineage>
        <taxon>Eukaryota</taxon>
        <taxon>Metazoa</taxon>
        <taxon>Ecdysozoa</taxon>
        <taxon>Arthropoda</taxon>
        <taxon>Hexapoda</taxon>
        <taxon>Insecta</taxon>
        <taxon>Pterygota</taxon>
        <taxon>Neoptera</taxon>
        <taxon>Endopterygota</taxon>
        <taxon>Diptera</taxon>
        <taxon>Brachycera</taxon>
        <taxon>Muscomorpha</taxon>
        <taxon>Ephydroidea</taxon>
        <taxon>Drosophilidae</taxon>
        <taxon>Drosophila</taxon>
    </lineage>
</organism>
<dbReference type="InterPro" id="IPR017946">
    <property type="entry name" value="PLC-like_Pdiesterase_TIM-brl"/>
</dbReference>
<dbReference type="AlphaFoldDB" id="A0A6J1M5M1"/>
<accession>A0A6J1M5M1</accession>
<dbReference type="SUPFAM" id="SSF51695">
    <property type="entry name" value="PLC-like phosphodiesterases"/>
    <property type="match status" value="1"/>
</dbReference>
<dbReference type="Pfam" id="PF00388">
    <property type="entry name" value="PI-PLC-X"/>
    <property type="match status" value="1"/>
</dbReference>
<dbReference type="KEGG" id="dhe:111602498"/>
<dbReference type="GO" id="GO:0006629">
    <property type="term" value="P:lipid metabolic process"/>
    <property type="evidence" value="ECO:0007669"/>
    <property type="project" value="InterPro"/>
</dbReference>
<feature type="domain" description="Phosphatidylinositol-specific phospholipase C X" evidence="3">
    <location>
        <begin position="216"/>
        <end position="363"/>
    </location>
</feature>
<evidence type="ECO:0000259" key="3">
    <source>
        <dbReference type="SMART" id="SM00148"/>
    </source>
</evidence>
<dbReference type="PANTHER" id="PTHR13593:SF149">
    <property type="entry name" value="PHOSPHATIDYLINOSITOL-SPECIFIC PHOSPHOLIPASE C X DOMAIN CONTAINING, ISOFORM A"/>
    <property type="match status" value="1"/>
</dbReference>